<reference evidence="2 3" key="1">
    <citation type="submission" date="2015-01" db="EMBL/GenBank/DDBJ databases">
        <title>The Genome Sequence of Exophiala spinifera CBS89968.</title>
        <authorList>
            <consortium name="The Broad Institute Genomics Platform"/>
            <person name="Cuomo C."/>
            <person name="de Hoog S."/>
            <person name="Gorbushina A."/>
            <person name="Stielow B."/>
            <person name="Teixiera M."/>
            <person name="Abouelleil A."/>
            <person name="Chapman S.B."/>
            <person name="Priest M."/>
            <person name="Young S.K."/>
            <person name="Wortman J."/>
            <person name="Nusbaum C."/>
            <person name="Birren B."/>
        </authorList>
    </citation>
    <scope>NUCLEOTIDE SEQUENCE [LARGE SCALE GENOMIC DNA]</scope>
    <source>
        <strain evidence="2 3">CBS 89968</strain>
    </source>
</reference>
<sequence length="176" mass="19612">MEARTSLIQEFYGCLVLLRLLTPNRSRAISDRSVDPAVPRRNEWHVFLDSLAWLADHKGAGETVTSIAVEPSPARPTYWVASNSYIKPEALQHVNSVLSALQQETSLDRSSSRELIRKIARDSIEFSGLHVREYCRKLKSTIAAIDATEPIVLLGNGIGPIRLFCGLLLIMLIAQM</sequence>
<keyword evidence="1" id="KW-0472">Membrane</keyword>
<evidence type="ECO:0000313" key="2">
    <source>
        <dbReference type="EMBL" id="KIW18410.1"/>
    </source>
</evidence>
<dbReference type="OrthoDB" id="4153420at2759"/>
<dbReference type="EMBL" id="KN847493">
    <property type="protein sequence ID" value="KIW18410.1"/>
    <property type="molecule type" value="Genomic_DNA"/>
</dbReference>
<protein>
    <submittedName>
        <fullName evidence="2">Uncharacterized protein</fullName>
    </submittedName>
</protein>
<gene>
    <name evidence="2" type="ORF">PV08_02698</name>
</gene>
<keyword evidence="3" id="KW-1185">Reference proteome</keyword>
<accession>A0A0D2BIJ3</accession>
<dbReference type="VEuPathDB" id="FungiDB:PV08_02698"/>
<dbReference type="Proteomes" id="UP000053328">
    <property type="component" value="Unassembled WGS sequence"/>
</dbReference>
<keyword evidence="1" id="KW-0812">Transmembrane</keyword>
<evidence type="ECO:0000313" key="3">
    <source>
        <dbReference type="Proteomes" id="UP000053328"/>
    </source>
</evidence>
<evidence type="ECO:0000256" key="1">
    <source>
        <dbReference type="SAM" id="Phobius"/>
    </source>
</evidence>
<proteinExistence type="predicted"/>
<organism evidence="2 3">
    <name type="scientific">Exophiala spinifera</name>
    <dbReference type="NCBI Taxonomy" id="91928"/>
    <lineage>
        <taxon>Eukaryota</taxon>
        <taxon>Fungi</taxon>
        <taxon>Dikarya</taxon>
        <taxon>Ascomycota</taxon>
        <taxon>Pezizomycotina</taxon>
        <taxon>Eurotiomycetes</taxon>
        <taxon>Chaetothyriomycetidae</taxon>
        <taxon>Chaetothyriales</taxon>
        <taxon>Herpotrichiellaceae</taxon>
        <taxon>Exophiala</taxon>
    </lineage>
</organism>
<dbReference type="HOGENOM" id="CLU_1525171_0_0_1"/>
<dbReference type="STRING" id="91928.A0A0D2BIJ3"/>
<dbReference type="GeneID" id="27329781"/>
<feature type="transmembrane region" description="Helical" evidence="1">
    <location>
        <begin position="151"/>
        <end position="174"/>
    </location>
</feature>
<keyword evidence="1" id="KW-1133">Transmembrane helix</keyword>
<name>A0A0D2BIJ3_9EURO</name>
<dbReference type="RefSeq" id="XP_016238626.1">
    <property type="nucleotide sequence ID" value="XM_016377056.1"/>
</dbReference>
<dbReference type="AlphaFoldDB" id="A0A0D2BIJ3"/>